<comment type="similarity">
    <text evidence="1">Belongs to the cytospin-A family.</text>
</comment>
<dbReference type="PROSITE" id="PS50021">
    <property type="entry name" value="CH"/>
    <property type="match status" value="1"/>
</dbReference>
<accession>A0A443SEM6</accession>
<dbReference type="InterPro" id="IPR001715">
    <property type="entry name" value="CH_dom"/>
</dbReference>
<keyword evidence="2 3" id="KW-0175">Coiled coil</keyword>
<dbReference type="FunFam" id="1.10.418.10:FF:000020">
    <property type="entry name" value="Cytospin-A isoform 1"/>
    <property type="match status" value="1"/>
</dbReference>
<name>A0A443SEM6_9ACAR</name>
<dbReference type="OrthoDB" id="6508336at2759"/>
<evidence type="ECO:0000313" key="7">
    <source>
        <dbReference type="Proteomes" id="UP000288716"/>
    </source>
</evidence>
<dbReference type="PANTHER" id="PTHR23167:SF69">
    <property type="entry name" value="FI18193P1"/>
    <property type="match status" value="1"/>
</dbReference>
<dbReference type="PANTHER" id="PTHR23167">
    <property type="entry name" value="CALPONIN HOMOLOGY DOMAIN-CONTAINING PROTEIN DDB_G0272472-RELATED"/>
    <property type="match status" value="1"/>
</dbReference>
<dbReference type="SMART" id="SM00033">
    <property type="entry name" value="CH"/>
    <property type="match status" value="1"/>
</dbReference>
<dbReference type="VEuPathDB" id="VectorBase:LDEU006072"/>
<evidence type="ECO:0000313" key="6">
    <source>
        <dbReference type="EMBL" id="RWS25969.1"/>
    </source>
</evidence>
<feature type="region of interest" description="Disordered" evidence="4">
    <location>
        <begin position="268"/>
        <end position="289"/>
    </location>
</feature>
<reference evidence="6 7" key="1">
    <citation type="journal article" date="2018" name="Gigascience">
        <title>Genomes of trombidid mites reveal novel predicted allergens and laterally-transferred genes associated with secondary metabolism.</title>
        <authorList>
            <person name="Dong X."/>
            <person name="Chaisiri K."/>
            <person name="Xia D."/>
            <person name="Armstrong S.D."/>
            <person name="Fang Y."/>
            <person name="Donnelly M.J."/>
            <person name="Kadowaki T."/>
            <person name="McGarry J.W."/>
            <person name="Darby A.C."/>
            <person name="Makepeace B.L."/>
        </authorList>
    </citation>
    <scope>NUCLEOTIDE SEQUENCE [LARGE SCALE GENOMIC DNA]</scope>
    <source>
        <strain evidence="6">UoL-UT</strain>
    </source>
</reference>
<comment type="caution">
    <text evidence="6">The sequence shown here is derived from an EMBL/GenBank/DDBJ whole genome shotgun (WGS) entry which is preliminary data.</text>
</comment>
<evidence type="ECO:0000259" key="5">
    <source>
        <dbReference type="PROSITE" id="PS50021"/>
    </source>
</evidence>
<dbReference type="EMBL" id="NCKV01003188">
    <property type="protein sequence ID" value="RWS25969.1"/>
    <property type="molecule type" value="Genomic_DNA"/>
</dbReference>
<gene>
    <name evidence="6" type="ORF">B4U80_06116</name>
</gene>
<evidence type="ECO:0000256" key="3">
    <source>
        <dbReference type="SAM" id="Coils"/>
    </source>
</evidence>
<dbReference type="InterPro" id="IPR036872">
    <property type="entry name" value="CH_dom_sf"/>
</dbReference>
<feature type="compositionally biased region" description="Low complexity" evidence="4">
    <location>
        <begin position="273"/>
        <end position="289"/>
    </location>
</feature>
<keyword evidence="7" id="KW-1185">Reference proteome</keyword>
<feature type="coiled-coil region" evidence="3">
    <location>
        <begin position="11"/>
        <end position="126"/>
    </location>
</feature>
<dbReference type="CDD" id="cd21199">
    <property type="entry name" value="CH_CYTS"/>
    <property type="match status" value="1"/>
</dbReference>
<evidence type="ECO:0000256" key="2">
    <source>
        <dbReference type="ARBA" id="ARBA00023054"/>
    </source>
</evidence>
<sequence length="493" mass="55629">MDVLRSSDSSFTKLVKESSRLKEQLLEAQQEISVLQKNARKRISESELKIQALEEEKQEYGKQLELLREAVRQTEIRSQKHLEEKRELKANISRLQKELNESKVRLADTAKELEETKNNLHNQKKEWLHFQKDLLTAVRVAEEFKSEAQEYAELLLVKNKQLIEKIACLEEEVCRLKHQSVEASKTLEQRQQSFKGLQRQHSSDSLMSTSLQRSIRSPFKCFSDSCSIAPTFSNSEASAKRCVCRRLDCRGSTHVSVKSLIDSIENATKQAKSTPSTQPTTIPTSSSSSILCPSSIHIQDGSSTQTVQTASNLSAIKAGDEIDSVSIVNTLNVQSLSTLSNKYNEPFKQNRFVKNSNISSSLRSDKVFGSDVVENEDPLHSLVKGGGSKRNSLLKWCQNKTNGYKGIDITNFSSSWNDGLAFCALLNTYLPDKIQYNELDTSNKKKNFGVAFKAAESVGIPTTLNISDMISEERPDWHRVMAYVTSIYKHFET</sequence>
<proteinExistence type="inferred from homology"/>
<feature type="domain" description="Calponin-homology (CH)" evidence="5">
    <location>
        <begin position="387"/>
        <end position="492"/>
    </location>
</feature>
<protein>
    <submittedName>
        <fullName evidence="6">Cytospin-A-like protein</fullName>
    </submittedName>
</protein>
<dbReference type="InterPro" id="IPR050540">
    <property type="entry name" value="F-actin_Monoox_Mical"/>
</dbReference>
<evidence type="ECO:0000256" key="1">
    <source>
        <dbReference type="ARBA" id="ARBA00009452"/>
    </source>
</evidence>
<evidence type="ECO:0000256" key="4">
    <source>
        <dbReference type="SAM" id="MobiDB-lite"/>
    </source>
</evidence>
<dbReference type="Proteomes" id="UP000288716">
    <property type="component" value="Unassembled WGS sequence"/>
</dbReference>
<dbReference type="Gene3D" id="1.10.418.10">
    <property type="entry name" value="Calponin-like domain"/>
    <property type="match status" value="1"/>
</dbReference>
<organism evidence="6 7">
    <name type="scientific">Leptotrombidium deliense</name>
    <dbReference type="NCBI Taxonomy" id="299467"/>
    <lineage>
        <taxon>Eukaryota</taxon>
        <taxon>Metazoa</taxon>
        <taxon>Ecdysozoa</taxon>
        <taxon>Arthropoda</taxon>
        <taxon>Chelicerata</taxon>
        <taxon>Arachnida</taxon>
        <taxon>Acari</taxon>
        <taxon>Acariformes</taxon>
        <taxon>Trombidiformes</taxon>
        <taxon>Prostigmata</taxon>
        <taxon>Anystina</taxon>
        <taxon>Parasitengona</taxon>
        <taxon>Trombiculoidea</taxon>
        <taxon>Trombiculidae</taxon>
        <taxon>Leptotrombidium</taxon>
    </lineage>
</organism>
<dbReference type="Pfam" id="PF00307">
    <property type="entry name" value="CH"/>
    <property type="match status" value="1"/>
</dbReference>
<dbReference type="SUPFAM" id="SSF47576">
    <property type="entry name" value="Calponin-homology domain, CH-domain"/>
    <property type="match status" value="1"/>
</dbReference>
<dbReference type="AlphaFoldDB" id="A0A443SEM6"/>